<keyword evidence="4" id="KW-0238">DNA-binding</keyword>
<dbReference type="InterPro" id="IPR036388">
    <property type="entry name" value="WH-like_DNA-bd_sf"/>
</dbReference>
<dbReference type="GO" id="GO:0006351">
    <property type="term" value="P:DNA-templated transcription"/>
    <property type="evidence" value="ECO:0007669"/>
    <property type="project" value="TreeGrafter"/>
</dbReference>
<evidence type="ECO:0000256" key="4">
    <source>
        <dbReference type="ARBA" id="ARBA00023125"/>
    </source>
</evidence>
<keyword evidence="2" id="KW-0678">Repressor</keyword>
<dbReference type="EMBL" id="LR134117">
    <property type="protein sequence ID" value="VDZ64501.1"/>
    <property type="molecule type" value="Genomic_DNA"/>
</dbReference>
<dbReference type="PANTHER" id="PTHR30537:SF74">
    <property type="entry name" value="HTH-TYPE TRANSCRIPTIONAL REGULATOR TRPI"/>
    <property type="match status" value="1"/>
</dbReference>
<evidence type="ECO:0000313" key="6">
    <source>
        <dbReference type="EMBL" id="VDZ64501.1"/>
    </source>
</evidence>
<evidence type="ECO:0000256" key="5">
    <source>
        <dbReference type="ARBA" id="ARBA00023163"/>
    </source>
</evidence>
<dbReference type="RefSeq" id="WP_004964517.1">
    <property type="nucleotide sequence ID" value="NZ_JAEKCK010000001.1"/>
</dbReference>
<dbReference type="InterPro" id="IPR000847">
    <property type="entry name" value="LysR_HTH_N"/>
</dbReference>
<name>A0A3S4E6S5_SEROD</name>
<evidence type="ECO:0000256" key="3">
    <source>
        <dbReference type="ARBA" id="ARBA00023015"/>
    </source>
</evidence>
<dbReference type="Pfam" id="PF03466">
    <property type="entry name" value="LysR_substrate"/>
    <property type="match status" value="1"/>
</dbReference>
<dbReference type="Pfam" id="PF00126">
    <property type="entry name" value="HTH_1"/>
    <property type="match status" value="1"/>
</dbReference>
<gene>
    <name evidence="6" type="primary">gcvA_5</name>
    <name evidence="6" type="ORF">NCTC11214_05008</name>
</gene>
<keyword evidence="3" id="KW-0805">Transcription regulation</keyword>
<dbReference type="PROSITE" id="PS50931">
    <property type="entry name" value="HTH_LYSR"/>
    <property type="match status" value="1"/>
</dbReference>
<dbReference type="InterPro" id="IPR058163">
    <property type="entry name" value="LysR-type_TF_proteobact-type"/>
</dbReference>
<dbReference type="InterPro" id="IPR036390">
    <property type="entry name" value="WH_DNA-bd_sf"/>
</dbReference>
<reference evidence="6 7" key="1">
    <citation type="submission" date="2018-12" db="EMBL/GenBank/DDBJ databases">
        <authorList>
            <consortium name="Pathogen Informatics"/>
        </authorList>
    </citation>
    <scope>NUCLEOTIDE SEQUENCE [LARGE SCALE GENOMIC DNA]</scope>
    <source>
        <strain evidence="6 7">NCTC11214</strain>
    </source>
</reference>
<proteinExistence type="inferred from homology"/>
<dbReference type="GO" id="GO:0003700">
    <property type="term" value="F:DNA-binding transcription factor activity"/>
    <property type="evidence" value="ECO:0007669"/>
    <property type="project" value="InterPro"/>
</dbReference>
<protein>
    <submittedName>
        <fullName evidence="6">Gcv operon activator</fullName>
    </submittedName>
</protein>
<comment type="similarity">
    <text evidence="1">Belongs to the LysR transcriptional regulatory family.</text>
</comment>
<dbReference type="PRINTS" id="PR00039">
    <property type="entry name" value="HTHLYSR"/>
</dbReference>
<evidence type="ECO:0000256" key="2">
    <source>
        <dbReference type="ARBA" id="ARBA00022491"/>
    </source>
</evidence>
<dbReference type="InterPro" id="IPR005119">
    <property type="entry name" value="LysR_subst-bd"/>
</dbReference>
<dbReference type="Gene3D" id="3.40.190.10">
    <property type="entry name" value="Periplasmic binding protein-like II"/>
    <property type="match status" value="2"/>
</dbReference>
<dbReference type="PANTHER" id="PTHR30537">
    <property type="entry name" value="HTH-TYPE TRANSCRIPTIONAL REGULATOR"/>
    <property type="match status" value="1"/>
</dbReference>
<dbReference type="KEGG" id="sof:NCTC11214_05008"/>
<dbReference type="GO" id="GO:0043565">
    <property type="term" value="F:sequence-specific DNA binding"/>
    <property type="evidence" value="ECO:0007669"/>
    <property type="project" value="TreeGrafter"/>
</dbReference>
<keyword evidence="5" id="KW-0804">Transcription</keyword>
<dbReference type="Gene3D" id="1.10.10.10">
    <property type="entry name" value="Winged helix-like DNA-binding domain superfamily/Winged helix DNA-binding domain"/>
    <property type="match status" value="1"/>
</dbReference>
<dbReference type="SUPFAM" id="SSF46785">
    <property type="entry name" value="Winged helix' DNA-binding domain"/>
    <property type="match status" value="1"/>
</dbReference>
<evidence type="ECO:0000313" key="7">
    <source>
        <dbReference type="Proteomes" id="UP000281391"/>
    </source>
</evidence>
<dbReference type="FunFam" id="1.10.10.10:FF:000001">
    <property type="entry name" value="LysR family transcriptional regulator"/>
    <property type="match status" value="1"/>
</dbReference>
<dbReference type="SUPFAM" id="SSF53850">
    <property type="entry name" value="Periplasmic binding protein-like II"/>
    <property type="match status" value="1"/>
</dbReference>
<dbReference type="AlphaFoldDB" id="A0A3S4E6S5"/>
<organism evidence="6 7">
    <name type="scientific">Serratia odorifera</name>
    <dbReference type="NCBI Taxonomy" id="618"/>
    <lineage>
        <taxon>Bacteria</taxon>
        <taxon>Pseudomonadati</taxon>
        <taxon>Pseudomonadota</taxon>
        <taxon>Gammaproteobacteria</taxon>
        <taxon>Enterobacterales</taxon>
        <taxon>Yersiniaceae</taxon>
        <taxon>Serratia</taxon>
    </lineage>
</organism>
<dbReference type="Proteomes" id="UP000281391">
    <property type="component" value="Chromosome"/>
</dbReference>
<sequence length="304" mass="33538">MKTDDISEKISPKIGRQISLGGLRCFAAAARLESFTQAASSLNLTHGAVSRAVRALEDELGLALFERRHRRVYLTAAGSTLLHATQQAFGILEHAVQGLYRQAQQAPIVLSCEPTLLMRWLIPRLPSFQQAHPEINVQLVAGGGPVVFHDGITLAIRRNDFAWERHIYSRVLFAEKVGPVCKPEALARFVEGSGSDLRLRRDAVLLHSATRPTAWDDWAQAQGMTLDGLAQQRFDHFYFSLQAASAGLGIGIGPWRQVRDDIHAGMLVAPFGFQQDGSSYCLLTPQPIAPGSAVEQLQRWLQQQ</sequence>
<evidence type="ECO:0000256" key="1">
    <source>
        <dbReference type="ARBA" id="ARBA00009437"/>
    </source>
</evidence>
<accession>A0A3S4E6S5</accession>